<feature type="signal peptide" evidence="1">
    <location>
        <begin position="1"/>
        <end position="35"/>
    </location>
</feature>
<proteinExistence type="predicted"/>
<dbReference type="PROSITE" id="PS51257">
    <property type="entry name" value="PROKAR_LIPOPROTEIN"/>
    <property type="match status" value="1"/>
</dbReference>
<keyword evidence="1" id="KW-0732">Signal</keyword>
<accession>A0A420EIR5</accession>
<keyword evidence="3" id="KW-1185">Reference proteome</keyword>
<dbReference type="AlphaFoldDB" id="A0A420EIR5"/>
<sequence>MKGKKMFLTIRSGWRAMTLLGMPVMLTGCVSALQAQSPLPSATQTDSQATYADLVDLADRAKLVIKARITDQATVEPERAPGLKSGYVRLYVEAETEALLAGPSAQGASFVYLVDLPVDKNGKAPKLKKQSVIIFANSVPGRPGQLRLVAPDAQLPATPVLEDRLRPILTAVSSPDAPPEVTGVREVISIDGNLAGESETQFFLDTKNDEPVSLTLVRRPGQQPRWGVSWSEIVDQAADAPQPDTLEWYRLACFLPRSISNSAFLQTSGAARYRAEADYKLILQGLGDCERQHDWAPKPG</sequence>
<feature type="chain" id="PRO_5019179729" evidence="1">
    <location>
        <begin position="36"/>
        <end position="300"/>
    </location>
</feature>
<evidence type="ECO:0000256" key="1">
    <source>
        <dbReference type="SAM" id="SignalP"/>
    </source>
</evidence>
<gene>
    <name evidence="2" type="ORF">D6851_10400</name>
</gene>
<evidence type="ECO:0000313" key="3">
    <source>
        <dbReference type="Proteomes" id="UP000284395"/>
    </source>
</evidence>
<dbReference type="Proteomes" id="UP000284395">
    <property type="component" value="Unassembled WGS sequence"/>
</dbReference>
<comment type="caution">
    <text evidence="2">The sequence shown here is derived from an EMBL/GenBank/DDBJ whole genome shotgun (WGS) entry which is preliminary data.</text>
</comment>
<evidence type="ECO:0000313" key="2">
    <source>
        <dbReference type="EMBL" id="RKF20547.1"/>
    </source>
</evidence>
<protein>
    <submittedName>
        <fullName evidence="2">Uncharacterized protein</fullName>
    </submittedName>
</protein>
<name>A0A420EIR5_9SPHN</name>
<organism evidence="2 3">
    <name type="scientific">Altericroceibacterium spongiae</name>
    <dbReference type="NCBI Taxonomy" id="2320269"/>
    <lineage>
        <taxon>Bacteria</taxon>
        <taxon>Pseudomonadati</taxon>
        <taxon>Pseudomonadota</taxon>
        <taxon>Alphaproteobacteria</taxon>
        <taxon>Sphingomonadales</taxon>
        <taxon>Erythrobacteraceae</taxon>
        <taxon>Altericroceibacterium</taxon>
    </lineage>
</organism>
<reference evidence="2 3" key="1">
    <citation type="submission" date="2018-09" db="EMBL/GenBank/DDBJ databases">
        <title>Altererythrobacter spongiae sp. nov., isolated from a marine sponge.</title>
        <authorList>
            <person name="Zhuang L."/>
            <person name="Luo L."/>
        </authorList>
    </citation>
    <scope>NUCLEOTIDE SEQUENCE [LARGE SCALE GENOMIC DNA]</scope>
    <source>
        <strain evidence="2 3">HN-Y73</strain>
    </source>
</reference>
<dbReference type="EMBL" id="RAPF01000005">
    <property type="protein sequence ID" value="RKF20547.1"/>
    <property type="molecule type" value="Genomic_DNA"/>
</dbReference>